<dbReference type="AlphaFoldDB" id="A0A1X0RLE2"/>
<organism evidence="1 2">
    <name type="scientific">Rhizopus microsporus</name>
    <dbReference type="NCBI Taxonomy" id="58291"/>
    <lineage>
        <taxon>Eukaryota</taxon>
        <taxon>Fungi</taxon>
        <taxon>Fungi incertae sedis</taxon>
        <taxon>Mucoromycota</taxon>
        <taxon>Mucoromycotina</taxon>
        <taxon>Mucoromycetes</taxon>
        <taxon>Mucorales</taxon>
        <taxon>Mucorineae</taxon>
        <taxon>Rhizopodaceae</taxon>
        <taxon>Rhizopus</taxon>
    </lineage>
</organism>
<dbReference type="EMBL" id="KV921597">
    <property type="protein sequence ID" value="ORE12847.1"/>
    <property type="molecule type" value="Genomic_DNA"/>
</dbReference>
<evidence type="ECO:0000313" key="1">
    <source>
        <dbReference type="EMBL" id="ORE12847.1"/>
    </source>
</evidence>
<dbReference type="Gene3D" id="3.90.70.80">
    <property type="match status" value="1"/>
</dbReference>
<proteinExistence type="predicted"/>
<gene>
    <name evidence="1" type="ORF">BCV71DRAFT_279918</name>
</gene>
<dbReference type="Proteomes" id="UP000242381">
    <property type="component" value="Unassembled WGS sequence"/>
</dbReference>
<evidence type="ECO:0000313" key="2">
    <source>
        <dbReference type="Proteomes" id="UP000242381"/>
    </source>
</evidence>
<protein>
    <recommendedName>
        <fullName evidence="3">OTU domain-containing protein</fullName>
    </recommendedName>
</protein>
<dbReference type="OMA" id="FRNETPN"/>
<evidence type="ECO:0008006" key="3">
    <source>
        <dbReference type="Google" id="ProtNLM"/>
    </source>
</evidence>
<accession>A0A1X0RLE2</accession>
<name>A0A1X0RLE2_RHIZD</name>
<dbReference type="CDD" id="cd22744">
    <property type="entry name" value="OTU"/>
    <property type="match status" value="1"/>
</dbReference>
<reference evidence="1 2" key="1">
    <citation type="journal article" date="2016" name="Proc. Natl. Acad. Sci. U.S.A.">
        <title>Lipid metabolic changes in an early divergent fungus govern the establishment of a mutualistic symbiosis with endobacteria.</title>
        <authorList>
            <person name="Lastovetsky O.A."/>
            <person name="Gaspar M.L."/>
            <person name="Mondo S.J."/>
            <person name="LaButti K.M."/>
            <person name="Sandor L."/>
            <person name="Grigoriev I.V."/>
            <person name="Henry S.A."/>
            <person name="Pawlowska T.E."/>
        </authorList>
    </citation>
    <scope>NUCLEOTIDE SEQUENCE [LARGE SCALE GENOMIC DNA]</scope>
    <source>
        <strain evidence="1 2">ATCC 11559</strain>
    </source>
</reference>
<sequence length="255" mass="29127">MQAVAAWFAVEKGADERIIEKDEIEIIDDEQVNLMSFLDPLNMVSEEQFSPSLWPTLDFAKNIFDSLEDLAAMKVIIKPISFLNIQDSQKKKMELVLNPTGDGNCGFRCIAHAIYGDENLRMRVKQEIPQPNARSVGYIREEDVGHMLSNYDLTPPSNCWFDSIDCPQIVAEIYNRAVAVYSETAGNTLYLPFRNETPNEFRPIMLYLGQSNVQHWHLIAFEKKLGKLVWPSLSPLYEPVHISLGLNDNSILYKQ</sequence>